<accession>A0A443KLW5</accession>
<protein>
    <submittedName>
        <fullName evidence="1">Uncharacterized protein</fullName>
    </submittedName>
</protein>
<dbReference type="EMBL" id="SAUY01000004">
    <property type="protein sequence ID" value="RWR33667.1"/>
    <property type="molecule type" value="Genomic_DNA"/>
</dbReference>
<gene>
    <name evidence="1" type="ORF">D2T29_05175</name>
</gene>
<reference evidence="1 2" key="2">
    <citation type="submission" date="2019-01" db="EMBL/GenBank/DDBJ databases">
        <authorList>
            <person name="Li Y."/>
        </authorList>
    </citation>
    <scope>NUCLEOTIDE SEQUENCE [LARGE SCALE GENOMIC DNA]</scope>
    <source>
        <strain evidence="1 2">07D10-4-3</strain>
    </source>
</reference>
<reference evidence="1 2" key="1">
    <citation type="submission" date="2019-01" db="EMBL/GenBank/DDBJ databases">
        <title>Sinorhodobacter populi sp. nov. isolated from the symptomatic bark tissue of Populus euramericana canker.</title>
        <authorList>
            <person name="Xu G."/>
        </authorList>
    </citation>
    <scope>NUCLEOTIDE SEQUENCE [LARGE SCALE GENOMIC DNA]</scope>
    <source>
        <strain evidence="1 2">07D10-4-3</strain>
    </source>
</reference>
<dbReference type="RefSeq" id="WP_128231614.1">
    <property type="nucleotide sequence ID" value="NZ_SAUY01000004.1"/>
</dbReference>
<dbReference type="Proteomes" id="UP000284451">
    <property type="component" value="Unassembled WGS sequence"/>
</dbReference>
<organism evidence="1 2">
    <name type="scientific">Paenirhodobacter populi</name>
    <dbReference type="NCBI Taxonomy" id="2306993"/>
    <lineage>
        <taxon>Bacteria</taxon>
        <taxon>Pseudomonadati</taxon>
        <taxon>Pseudomonadota</taxon>
        <taxon>Alphaproteobacteria</taxon>
        <taxon>Rhodobacterales</taxon>
        <taxon>Rhodobacter group</taxon>
        <taxon>Paenirhodobacter</taxon>
    </lineage>
</organism>
<dbReference type="AlphaFoldDB" id="A0A443KLW5"/>
<proteinExistence type="predicted"/>
<comment type="caution">
    <text evidence="1">The sequence shown here is derived from an EMBL/GenBank/DDBJ whole genome shotgun (WGS) entry which is preliminary data.</text>
</comment>
<sequence>MKELELHQRELRAFLLDAEDPPPLLHPNMAHHYRRQIKDLHQPLQEDDDARPMTAADIIRSLVKEIVLTPEGSELKIDLRGDLAGILAISLDNKSPPEGRADRNCRWLLGAGSTHRFAMPRAIIPPCPAIAT</sequence>
<evidence type="ECO:0000313" key="2">
    <source>
        <dbReference type="Proteomes" id="UP000284451"/>
    </source>
</evidence>
<evidence type="ECO:0000313" key="1">
    <source>
        <dbReference type="EMBL" id="RWR33667.1"/>
    </source>
</evidence>
<name>A0A443KLW5_9RHOB</name>